<dbReference type="EMBL" id="CAJGYO010000018">
    <property type="protein sequence ID" value="CAD6337171.1"/>
    <property type="molecule type" value="Genomic_DNA"/>
</dbReference>
<name>A0A811S776_9POAL</name>
<reference evidence="2" key="1">
    <citation type="submission" date="2020-10" db="EMBL/GenBank/DDBJ databases">
        <authorList>
            <person name="Han B."/>
            <person name="Lu T."/>
            <person name="Zhao Q."/>
            <person name="Huang X."/>
            <person name="Zhao Y."/>
        </authorList>
    </citation>
    <scope>NUCLEOTIDE SEQUENCE</scope>
</reference>
<feature type="region of interest" description="Disordered" evidence="1">
    <location>
        <begin position="15"/>
        <end position="58"/>
    </location>
</feature>
<comment type="caution">
    <text evidence="2">The sequence shown here is derived from an EMBL/GenBank/DDBJ whole genome shotgun (WGS) entry which is preliminary data.</text>
</comment>
<accession>A0A811S776</accession>
<evidence type="ECO:0000313" key="2">
    <source>
        <dbReference type="EMBL" id="CAD6337171.1"/>
    </source>
</evidence>
<feature type="compositionally biased region" description="Basic residues" evidence="1">
    <location>
        <begin position="33"/>
        <end position="47"/>
    </location>
</feature>
<organism evidence="2 3">
    <name type="scientific">Miscanthus lutarioriparius</name>
    <dbReference type="NCBI Taxonomy" id="422564"/>
    <lineage>
        <taxon>Eukaryota</taxon>
        <taxon>Viridiplantae</taxon>
        <taxon>Streptophyta</taxon>
        <taxon>Embryophyta</taxon>
        <taxon>Tracheophyta</taxon>
        <taxon>Spermatophyta</taxon>
        <taxon>Magnoliopsida</taxon>
        <taxon>Liliopsida</taxon>
        <taxon>Poales</taxon>
        <taxon>Poaceae</taxon>
        <taxon>PACMAD clade</taxon>
        <taxon>Panicoideae</taxon>
        <taxon>Andropogonodae</taxon>
        <taxon>Andropogoneae</taxon>
        <taxon>Saccharinae</taxon>
        <taxon>Miscanthus</taxon>
    </lineage>
</organism>
<dbReference type="AlphaFoldDB" id="A0A811S776"/>
<evidence type="ECO:0000313" key="3">
    <source>
        <dbReference type="Proteomes" id="UP000604825"/>
    </source>
</evidence>
<protein>
    <submittedName>
        <fullName evidence="2">Uncharacterized protein</fullName>
    </submittedName>
</protein>
<dbReference type="Proteomes" id="UP000604825">
    <property type="component" value="Unassembled WGS sequence"/>
</dbReference>
<keyword evidence="3" id="KW-1185">Reference proteome</keyword>
<proteinExistence type="predicted"/>
<gene>
    <name evidence="2" type="ORF">NCGR_LOCUS61269</name>
</gene>
<sequence>MTTWEETEDLHRRFPTHPAWGQAGFQGGGNVRTYRRARRQTKAQRRRLAPDGNPTAASRAIPAIYSSLSGIVTAGFARRLLLLLRSWQCWRGRGVGVRGDQTLEDADNEVRVGGVDAEGEEQRRRHHRCVPEEPCVSGSGLGLLDRDP</sequence>
<evidence type="ECO:0000256" key="1">
    <source>
        <dbReference type="SAM" id="MobiDB-lite"/>
    </source>
</evidence>